<dbReference type="InterPro" id="IPR022409">
    <property type="entry name" value="PKD/Chitinase_dom"/>
</dbReference>
<dbReference type="SMART" id="SM00089">
    <property type="entry name" value="PKD"/>
    <property type="match status" value="4"/>
</dbReference>
<evidence type="ECO:0000259" key="2">
    <source>
        <dbReference type="PROSITE" id="PS50093"/>
    </source>
</evidence>
<dbReference type="SUPFAM" id="SSF49299">
    <property type="entry name" value="PKD domain"/>
    <property type="match status" value="3"/>
</dbReference>
<organism evidence="3 4">
    <name type="scientific">Thermoanaerobacterium butyriciformans</name>
    <dbReference type="NCBI Taxonomy" id="1702242"/>
    <lineage>
        <taxon>Bacteria</taxon>
        <taxon>Bacillati</taxon>
        <taxon>Bacillota</taxon>
        <taxon>Clostridia</taxon>
        <taxon>Thermoanaerobacterales</taxon>
        <taxon>Thermoanaerobacteraceae</taxon>
        <taxon>Thermoanaerobacterium</taxon>
    </lineage>
</organism>
<dbReference type="EMBL" id="JAGGLT010000007">
    <property type="protein sequence ID" value="MBP2071382.1"/>
    <property type="molecule type" value="Genomic_DNA"/>
</dbReference>
<accession>A0ABS4NCH4</accession>
<protein>
    <submittedName>
        <fullName evidence="3">PKD repeat protein</fullName>
    </submittedName>
</protein>
<dbReference type="PROSITE" id="PS50093">
    <property type="entry name" value="PKD"/>
    <property type="match status" value="1"/>
</dbReference>
<evidence type="ECO:0000313" key="4">
    <source>
        <dbReference type="Proteomes" id="UP001166402"/>
    </source>
</evidence>
<dbReference type="CDD" id="cd00146">
    <property type="entry name" value="PKD"/>
    <property type="match status" value="1"/>
</dbReference>
<feature type="domain" description="PKD" evidence="2">
    <location>
        <begin position="423"/>
        <end position="507"/>
    </location>
</feature>
<proteinExistence type="predicted"/>
<dbReference type="Proteomes" id="UP001166402">
    <property type="component" value="Unassembled WGS sequence"/>
</dbReference>
<keyword evidence="4" id="KW-1185">Reference proteome</keyword>
<gene>
    <name evidence="3" type="ORF">J2Z80_000896</name>
</gene>
<dbReference type="InterPro" id="IPR035986">
    <property type="entry name" value="PKD_dom_sf"/>
</dbReference>
<reference evidence="3" key="1">
    <citation type="submission" date="2021-03" db="EMBL/GenBank/DDBJ databases">
        <title>Genomic Encyclopedia of Type Strains, Phase IV (KMG-IV): sequencing the most valuable type-strain genomes for metagenomic binning, comparative biology and taxonomic classification.</title>
        <authorList>
            <person name="Goeker M."/>
        </authorList>
    </citation>
    <scope>NUCLEOTIDE SEQUENCE</scope>
    <source>
        <strain evidence="3">DSM 101588</strain>
    </source>
</reference>
<evidence type="ECO:0000313" key="3">
    <source>
        <dbReference type="EMBL" id="MBP2071382.1"/>
    </source>
</evidence>
<keyword evidence="1" id="KW-1133">Transmembrane helix</keyword>
<dbReference type="InterPro" id="IPR013783">
    <property type="entry name" value="Ig-like_fold"/>
</dbReference>
<keyword evidence="1" id="KW-0472">Membrane</keyword>
<comment type="caution">
    <text evidence="3">The sequence shown here is derived from an EMBL/GenBank/DDBJ whole genome shotgun (WGS) entry which is preliminary data.</text>
</comment>
<dbReference type="Gene3D" id="2.60.40.10">
    <property type="entry name" value="Immunoglobulins"/>
    <property type="match status" value="3"/>
</dbReference>
<evidence type="ECO:0000256" key="1">
    <source>
        <dbReference type="SAM" id="Phobius"/>
    </source>
</evidence>
<sequence>MLKRFKRILSIITLITFLTGLIYIPKTKNVYAAVIDDSGDLNLAIDTPVTLNPSRSYNYLVPNPIPQKPNDKKLYSGKWNVMVDGTLSGYDKVVRHIYAGGSAEQYNFIKYSTIQQWITAFGGNPSFVNTYLSQIKLNISGSDRVYIRYITELCGAHVTGYKVLDEKGGKGEVYVATTRPPSANISISPTNPKENDNVKIMVSGISFFNFWNSDLKSTLGLQDKVVYTVDIDGQRVISAKTLLNQQNFTDTITKTFSAGQHTVTLYTQDAVGRITRKDYTFSVTAATKPPLPPGNIQAGINLTLDPSSLKAGTSGNVNATIDASSSVSSGTGPFGVRFWLQVNGVDLLGSDGTVLQDLTSLSKAKYTKLIVNAKPGDKVWAKVRVYDQSINKSSEAETTKIIGQYEDVPTPEPTPPPAPTPVPPVAGINAPSEVIQGDDVRISSSSYDTDGVITNYNWTFNPSIGIEGSISGDSGTLSFSNVGTYTIKLTVTDNDGLKDTAEKTIEVKPAVPEAFFDYAGALKENRKVVLDASGSYTSPKYPMVWDATEWDITSVSSGLTQDDIKIVSSTDMKTRTVLFKKAGDYKVRVKVKNSAGNYSDWYEKILSIGSDLPPVADFFVMTTVLRDPQNGNKAKIELIDSSYSSDGDYISQRIWRYKYDSNNNGSFDDESWATLDSGNNINPVLYTTHVGKYLFELSIKESFGEDTIGEFISPSDYRTDDTSDKSINDKICEVINLQPVVDFEVLKKPKIDVVFTVGKTNSSKTQNLNSKINSIIQTKLAAKNIDARIEAIETATTSTQTQDPSAIFSNWVSFYVGNSGTPPSNAWSYDSSLNAVVCNVGSRPAVGWYKPNAFSTKDLTVNYKLGIRNDATEFEHGEMGFMFRMKDVNNYYVYIIDNHSACGNVRYDQRSVLAKVVNGGFQVVKTGGSFPYFYRGQTWNVRIEVKGNNIKIYRDGSLDIEWTDTDSNYYSQGSYGFYVWDQPSAYYKDIQITTESIKTLDEALKTTTWRDNSVRFLVNISDVELPELNDPLKLGDILSRILSANAYFIGLGMDTNKSQYQTFISKNDGKGTFFYNTNMDTALNQAVDYIISIVESMPKLLEQYVLLGEEVSYNTYYNDPENDTKYQERWMYLHDPNYFENSLGLATFSGQYLSSPVTVFDKVGKYEVQYQARDNPKDDNRFDNYRLWSYKPLSSMYIYVHRRPIAQFAVSMTPSGSNYVVSIADQSYDLDHMSLSNKGIHAWEWKWKEVNEASWHDGKMSGIFPVGYTYLVYLRVQDLEGAWSEPKVQTITTQNINLPPVAQFTVNPITQVINKTINITDQSYDPNGDPIAEWQWRVQKTDGTWINYGGTMPNNISSLGIGTYTIELKVRDNPRIGTPLWSEPYTQTVTIIPENNKPVARFTINPNPVVADELYSIDDTSYDPDGDPIVAREWKVQKPDGTWVTISEWKPTFEEMGFGDDGTYKIQLRVLDDPTSRNPNLTPMWSDPYTVTVQVQGKLIVIGSSNKTTYKAGEAMILYAHTEGKAYRVEAKMWYSKNEFTTSNVTTLTSDITLTNPPQDVMTWHTKHTKAEGRDIVVIIPKDMADGTYQIVFTAYKQVLSGGIKTVTDTITVRVKGSIYDHSKSEIIGPKI</sequence>
<name>A0ABS4NCH4_9THEO</name>
<feature type="transmembrane region" description="Helical" evidence="1">
    <location>
        <begin position="7"/>
        <end position="24"/>
    </location>
</feature>
<dbReference type="Pfam" id="PF18911">
    <property type="entry name" value="PKD_4"/>
    <property type="match status" value="1"/>
</dbReference>
<dbReference type="RefSeq" id="WP_245301137.1">
    <property type="nucleotide sequence ID" value="NZ_JAGGLT010000007.1"/>
</dbReference>
<dbReference type="Gene3D" id="2.60.120.560">
    <property type="entry name" value="Exo-inulinase, domain 1"/>
    <property type="match status" value="1"/>
</dbReference>
<keyword evidence="1" id="KW-0812">Transmembrane</keyword>
<dbReference type="InterPro" id="IPR000601">
    <property type="entry name" value="PKD_dom"/>
</dbReference>